<dbReference type="NCBIfam" id="TIGR01036">
    <property type="entry name" value="pyrD_sub2"/>
    <property type="match status" value="1"/>
</dbReference>
<keyword evidence="18" id="KW-1185">Reference proteome</keyword>
<dbReference type="EMBL" id="JAVDQG010000003">
    <property type="protein sequence ID" value="MDR6225627.1"/>
    <property type="molecule type" value="Genomic_DNA"/>
</dbReference>
<feature type="binding site" evidence="15">
    <location>
        <position position="184"/>
    </location>
    <ligand>
        <name>substrate</name>
    </ligand>
</feature>
<dbReference type="GO" id="GO:0106430">
    <property type="term" value="F:dihydroorotate dehydrogenase (quinone) activity"/>
    <property type="evidence" value="ECO:0007669"/>
    <property type="project" value="UniProtKB-EC"/>
</dbReference>
<evidence type="ECO:0000256" key="3">
    <source>
        <dbReference type="ARBA" id="ARBA00004370"/>
    </source>
</evidence>
<evidence type="ECO:0000256" key="9">
    <source>
        <dbReference type="ARBA" id="ARBA00022643"/>
    </source>
</evidence>
<dbReference type="PANTHER" id="PTHR48109:SF4">
    <property type="entry name" value="DIHYDROOROTATE DEHYDROGENASE (QUINONE), MITOCHONDRIAL"/>
    <property type="match status" value="1"/>
</dbReference>
<dbReference type="Proteomes" id="UP001185012">
    <property type="component" value="Unassembled WGS sequence"/>
</dbReference>
<dbReference type="InterPro" id="IPR005720">
    <property type="entry name" value="Dihydroorotate_DH_cat"/>
</dbReference>
<reference evidence="17 18" key="1">
    <citation type="submission" date="2023-07" db="EMBL/GenBank/DDBJ databases">
        <title>Genomic Encyclopedia of Type Strains, Phase IV (KMG-IV): sequencing the most valuable type-strain genomes for metagenomic binning, comparative biology and taxonomic classification.</title>
        <authorList>
            <person name="Goeker M."/>
        </authorList>
    </citation>
    <scope>NUCLEOTIDE SEQUENCE [LARGE SCALE GENOMIC DNA]</scope>
    <source>
        <strain evidence="17 18">DSM 45903</strain>
    </source>
</reference>
<comment type="function">
    <text evidence="1 15">Catalyzes the conversion of dihydroorotate to orotate with quinone as electron acceptor.</text>
</comment>
<feature type="binding site" evidence="15">
    <location>
        <position position="279"/>
    </location>
    <ligand>
        <name>FMN</name>
        <dbReference type="ChEBI" id="CHEBI:58210"/>
    </ligand>
</feature>
<evidence type="ECO:0000256" key="5">
    <source>
        <dbReference type="ARBA" id="ARBA00005161"/>
    </source>
</evidence>
<feature type="domain" description="Dihydroorotate dehydrogenase catalytic" evidence="16">
    <location>
        <begin position="56"/>
        <end position="351"/>
    </location>
</feature>
<dbReference type="CDD" id="cd04738">
    <property type="entry name" value="DHOD_2_like"/>
    <property type="match status" value="1"/>
</dbReference>
<dbReference type="PANTHER" id="PTHR48109">
    <property type="entry name" value="DIHYDROOROTATE DEHYDROGENASE (QUINONE), MITOCHONDRIAL-RELATED"/>
    <property type="match status" value="1"/>
</dbReference>
<comment type="catalytic activity">
    <reaction evidence="14">
        <text>(S)-dihydroorotate + NAD(+) = orotate + NADH + H(+)</text>
        <dbReference type="Rhea" id="RHEA:13513"/>
        <dbReference type="ChEBI" id="CHEBI:15378"/>
        <dbReference type="ChEBI" id="CHEBI:30839"/>
        <dbReference type="ChEBI" id="CHEBI:30864"/>
        <dbReference type="ChEBI" id="CHEBI:57540"/>
        <dbReference type="ChEBI" id="CHEBI:57945"/>
        <dbReference type="EC" id="1.3.1.14"/>
    </reaction>
</comment>
<comment type="subunit">
    <text evidence="7">Heterotetramer of 2 PyrK and 2 PyrD type B subunits.</text>
</comment>
<dbReference type="PROSITE" id="PS00911">
    <property type="entry name" value="DHODEHASE_1"/>
    <property type="match status" value="1"/>
</dbReference>
<dbReference type="InterPro" id="IPR001295">
    <property type="entry name" value="Dihydroorotate_DH_CS"/>
</dbReference>
<feature type="binding site" evidence="15">
    <location>
        <position position="229"/>
    </location>
    <ligand>
        <name>FMN</name>
        <dbReference type="ChEBI" id="CHEBI:58210"/>
    </ligand>
</feature>
<evidence type="ECO:0000256" key="15">
    <source>
        <dbReference type="HAMAP-Rule" id="MF_00225"/>
    </source>
</evidence>
<feature type="binding site" evidence="15">
    <location>
        <begin position="122"/>
        <end position="126"/>
    </location>
    <ligand>
        <name>substrate</name>
    </ligand>
</feature>
<evidence type="ECO:0000256" key="8">
    <source>
        <dbReference type="ARBA" id="ARBA00022630"/>
    </source>
</evidence>
<dbReference type="SUPFAM" id="SSF51395">
    <property type="entry name" value="FMN-linked oxidoreductases"/>
    <property type="match status" value="1"/>
</dbReference>
<dbReference type="Gene3D" id="3.20.20.70">
    <property type="entry name" value="Aldolase class I"/>
    <property type="match status" value="1"/>
</dbReference>
<comment type="caution">
    <text evidence="17">The sequence shown here is derived from an EMBL/GenBank/DDBJ whole genome shotgun (WGS) entry which is preliminary data.</text>
</comment>
<dbReference type="PROSITE" id="PS00912">
    <property type="entry name" value="DHODEHASE_2"/>
    <property type="match status" value="1"/>
</dbReference>
<feature type="binding site" evidence="15">
    <location>
        <position position="257"/>
    </location>
    <ligand>
        <name>FMN</name>
        <dbReference type="ChEBI" id="CHEBI:58210"/>
    </ligand>
</feature>
<name>A0ABU1ILG6_9BACL</name>
<evidence type="ECO:0000256" key="6">
    <source>
        <dbReference type="ARBA" id="ARBA00005359"/>
    </source>
</evidence>
<evidence type="ECO:0000256" key="13">
    <source>
        <dbReference type="ARBA" id="ARBA00048639"/>
    </source>
</evidence>
<evidence type="ECO:0000259" key="16">
    <source>
        <dbReference type="Pfam" id="PF01180"/>
    </source>
</evidence>
<protein>
    <recommendedName>
        <fullName evidence="15">Dihydroorotate dehydrogenase (quinone)</fullName>
        <ecNumber evidence="15">1.3.5.2</ecNumber>
    </recommendedName>
    <alternativeName>
        <fullName evidence="15">DHOdehase</fullName>
        <shortName evidence="15">DHOD</shortName>
        <shortName evidence="15">DHODase</shortName>
    </alternativeName>
    <alternativeName>
        <fullName evidence="15">Dihydroorotate oxidase</fullName>
    </alternativeName>
</protein>
<keyword evidence="9 15" id="KW-0288">FMN</keyword>
<dbReference type="InterPro" id="IPR005719">
    <property type="entry name" value="Dihydroorotate_DH_2"/>
</dbReference>
<comment type="catalytic activity">
    <reaction evidence="13 15">
        <text>(S)-dihydroorotate + a quinone = orotate + a quinol</text>
        <dbReference type="Rhea" id="RHEA:30187"/>
        <dbReference type="ChEBI" id="CHEBI:24646"/>
        <dbReference type="ChEBI" id="CHEBI:30839"/>
        <dbReference type="ChEBI" id="CHEBI:30864"/>
        <dbReference type="ChEBI" id="CHEBI:132124"/>
        <dbReference type="EC" id="1.3.5.2"/>
    </reaction>
</comment>
<dbReference type="Pfam" id="PF01180">
    <property type="entry name" value="DHO_dh"/>
    <property type="match status" value="1"/>
</dbReference>
<feature type="binding site" evidence="15">
    <location>
        <position position="189"/>
    </location>
    <ligand>
        <name>substrate</name>
    </ligand>
</feature>
<dbReference type="HAMAP" id="MF_00225">
    <property type="entry name" value="DHO_dh_type2"/>
    <property type="match status" value="1"/>
</dbReference>
<feature type="binding site" evidence="15">
    <location>
        <begin position="258"/>
        <end position="259"/>
    </location>
    <ligand>
        <name>substrate</name>
    </ligand>
</feature>
<feature type="binding site" evidence="15">
    <location>
        <position position="184"/>
    </location>
    <ligand>
        <name>FMN</name>
        <dbReference type="ChEBI" id="CHEBI:58210"/>
    </ligand>
</feature>
<evidence type="ECO:0000256" key="2">
    <source>
        <dbReference type="ARBA" id="ARBA00003616"/>
    </source>
</evidence>
<keyword evidence="11 15" id="KW-0560">Oxidoreductase</keyword>
<evidence type="ECO:0000256" key="1">
    <source>
        <dbReference type="ARBA" id="ARBA00003125"/>
    </source>
</evidence>
<organism evidence="17 18">
    <name type="scientific">Desmospora profundinema</name>
    <dbReference type="NCBI Taxonomy" id="1571184"/>
    <lineage>
        <taxon>Bacteria</taxon>
        <taxon>Bacillati</taxon>
        <taxon>Bacillota</taxon>
        <taxon>Bacilli</taxon>
        <taxon>Bacillales</taxon>
        <taxon>Thermoactinomycetaceae</taxon>
        <taxon>Desmospora</taxon>
    </lineage>
</organism>
<comment type="subunit">
    <text evidence="15">Monomer.</text>
</comment>
<evidence type="ECO:0000256" key="4">
    <source>
        <dbReference type="ARBA" id="ARBA00004715"/>
    </source>
</evidence>
<comment type="cofactor">
    <cofactor evidence="15">
        <name>FMN</name>
        <dbReference type="ChEBI" id="CHEBI:58210"/>
    </cofactor>
    <text evidence="15">Binds 1 FMN per subunit.</text>
</comment>
<feature type="active site" description="Nucleophile" evidence="15">
    <location>
        <position position="187"/>
    </location>
</feature>
<evidence type="ECO:0000256" key="12">
    <source>
        <dbReference type="ARBA" id="ARBA00023136"/>
    </source>
</evidence>
<evidence type="ECO:0000313" key="17">
    <source>
        <dbReference type="EMBL" id="MDR6225627.1"/>
    </source>
</evidence>
<comment type="function">
    <text evidence="2">Catalyzes the conversion of dihydroorotate to orotate with NAD(+) as electron acceptor.</text>
</comment>
<evidence type="ECO:0000256" key="7">
    <source>
        <dbReference type="ARBA" id="ARBA00011669"/>
    </source>
</evidence>
<comment type="pathway">
    <text evidence="4">Pyrimidine metabolism; UMP biosynthesis via de novo pathway; orotate from (S)-dihydroorotate (NAD(+) route): step 1/1.</text>
</comment>
<gene>
    <name evidence="15" type="primary">pyrD</name>
    <name evidence="17" type="ORF">JOE21_001625</name>
</gene>
<comment type="similarity">
    <text evidence="6 15">Belongs to the dihydroorotate dehydrogenase family. Type 2 subfamily.</text>
</comment>
<evidence type="ECO:0000256" key="10">
    <source>
        <dbReference type="ARBA" id="ARBA00022975"/>
    </source>
</evidence>
<proteinExistence type="inferred from homology"/>
<evidence type="ECO:0000256" key="14">
    <source>
        <dbReference type="ARBA" id="ARBA00048996"/>
    </source>
</evidence>
<feature type="binding site" evidence="15">
    <location>
        <position position="97"/>
    </location>
    <ligand>
        <name>FMN</name>
        <dbReference type="ChEBI" id="CHEBI:58210"/>
    </ligand>
</feature>
<keyword evidence="8 15" id="KW-0285">Flavoprotein</keyword>
<feature type="binding site" evidence="15">
    <location>
        <position position="151"/>
    </location>
    <ligand>
        <name>FMN</name>
        <dbReference type="ChEBI" id="CHEBI:58210"/>
    </ligand>
</feature>
<sequence>MKGLIRNVYALFKPWLFRLDPEAAHEWTIRSLKVTQTIPGVLPALQWKHRLDAPSLSVDCLRLRFPNPVGLAAGFDKHASVYPALAAWGFGFVEVGTLTPLPQPGNPRPRLFRLPEDEAVINRMGFNNAGVEAARQSFSRLKRPDIPIGINLGKNKDTPAHDAAADYCKGLRSLYRSGDYFVINISSPNTKGLRDLQQADSLEALLREVMDERHRLQQETGEIRPLLLKVAPDLDEKGLEDAVSIAMTQGIDGLIVSNTTLSREGIKHRHREETGGLSGRPLAARSTAMIRQVRRLTGGKAPIIGVGGIFDGQDALDKIKAGASLVQIYTGMIYRGPGIARRVNEELLHLLEKEGFSHVSEAVGVDA</sequence>
<keyword evidence="15" id="KW-1003">Cell membrane</keyword>
<feature type="binding site" evidence="15">
    <location>
        <begin position="329"/>
        <end position="330"/>
    </location>
    <ligand>
        <name>FMN</name>
        <dbReference type="ChEBI" id="CHEBI:58210"/>
    </ligand>
</feature>
<accession>A0ABU1ILG6</accession>
<dbReference type="EC" id="1.3.5.2" evidence="15"/>
<evidence type="ECO:0000313" key="18">
    <source>
        <dbReference type="Proteomes" id="UP001185012"/>
    </source>
</evidence>
<comment type="subcellular location">
    <subcellularLocation>
        <location evidence="15">Cell membrane</location>
        <topology evidence="15">Peripheral membrane protein</topology>
    </subcellularLocation>
    <subcellularLocation>
        <location evidence="3">Membrane</location>
    </subcellularLocation>
</comment>
<evidence type="ECO:0000256" key="11">
    <source>
        <dbReference type="ARBA" id="ARBA00023002"/>
    </source>
</evidence>
<dbReference type="NCBIfam" id="NF003645">
    <property type="entry name" value="PRK05286.1-2"/>
    <property type="match status" value="1"/>
</dbReference>
<dbReference type="NCBIfam" id="NF003652">
    <property type="entry name" value="PRK05286.2-5"/>
    <property type="match status" value="1"/>
</dbReference>
<feature type="binding site" evidence="15">
    <location>
        <position position="308"/>
    </location>
    <ligand>
        <name>FMN</name>
        <dbReference type="ChEBI" id="CHEBI:58210"/>
    </ligand>
</feature>
<keyword evidence="10 15" id="KW-0665">Pyrimidine biosynthesis</keyword>
<keyword evidence="12 15" id="KW-0472">Membrane</keyword>
<dbReference type="InterPro" id="IPR013785">
    <property type="entry name" value="Aldolase_TIM"/>
</dbReference>
<feature type="binding site" evidence="15">
    <location>
        <begin position="73"/>
        <end position="77"/>
    </location>
    <ligand>
        <name>FMN</name>
        <dbReference type="ChEBI" id="CHEBI:58210"/>
    </ligand>
</feature>
<comment type="pathway">
    <text evidence="5 15">Pyrimidine metabolism; UMP biosynthesis via de novo pathway; orotate from (S)-dihydroorotate (quinone route): step 1/1.</text>
</comment>
<feature type="binding site" evidence="15">
    <location>
        <position position="77"/>
    </location>
    <ligand>
        <name>substrate</name>
    </ligand>
</feature>
<dbReference type="InterPro" id="IPR050074">
    <property type="entry name" value="DHO_dehydrogenase"/>
</dbReference>